<dbReference type="PROSITE" id="PS00411">
    <property type="entry name" value="KINESIN_MOTOR_1"/>
    <property type="match status" value="1"/>
</dbReference>
<dbReference type="PANTHER" id="PTHR37739:SF8">
    <property type="entry name" value="KINESIN-LIKE PROTEIN KIN-12D"/>
    <property type="match status" value="1"/>
</dbReference>
<dbReference type="GO" id="GO:0007018">
    <property type="term" value="P:microtubule-based movement"/>
    <property type="evidence" value="ECO:0007669"/>
    <property type="project" value="InterPro"/>
</dbReference>
<feature type="coiled-coil region" evidence="8">
    <location>
        <begin position="1214"/>
        <end position="1241"/>
    </location>
</feature>
<feature type="coiled-coil region" evidence="8">
    <location>
        <begin position="1337"/>
        <end position="1392"/>
    </location>
</feature>
<feature type="coiled-coil region" evidence="8">
    <location>
        <begin position="946"/>
        <end position="980"/>
    </location>
</feature>
<dbReference type="PRINTS" id="PR00380">
    <property type="entry name" value="KINESINHEAVY"/>
</dbReference>
<feature type="coiled-coil region" evidence="8">
    <location>
        <begin position="1636"/>
        <end position="1684"/>
    </location>
</feature>
<dbReference type="InterPro" id="IPR027417">
    <property type="entry name" value="P-loop_NTPase"/>
</dbReference>
<evidence type="ECO:0000256" key="9">
    <source>
        <dbReference type="SAM" id="MobiDB-lite"/>
    </source>
</evidence>
<keyword evidence="5 7" id="KW-0505">Motor protein</keyword>
<feature type="region of interest" description="Disordered" evidence="9">
    <location>
        <begin position="2737"/>
        <end position="2759"/>
    </location>
</feature>
<evidence type="ECO:0000313" key="11">
    <source>
        <dbReference type="EMBL" id="KAJ9704943.1"/>
    </source>
</evidence>
<keyword evidence="1" id="KW-0493">Microtubule</keyword>
<feature type="coiled-coil region" evidence="8">
    <location>
        <begin position="1965"/>
        <end position="1992"/>
    </location>
</feature>
<evidence type="ECO:0000259" key="10">
    <source>
        <dbReference type="PROSITE" id="PS50067"/>
    </source>
</evidence>
<dbReference type="GO" id="GO:0005524">
    <property type="term" value="F:ATP binding"/>
    <property type="evidence" value="ECO:0007669"/>
    <property type="project" value="UniProtKB-UniRule"/>
</dbReference>
<comment type="caution">
    <text evidence="11">The sequence shown here is derived from an EMBL/GenBank/DDBJ whole genome shotgun (WGS) entry which is preliminary data.</text>
</comment>
<feature type="coiled-coil region" evidence="8">
    <location>
        <begin position="2494"/>
        <end position="2570"/>
    </location>
</feature>
<keyword evidence="12" id="KW-1185">Reference proteome</keyword>
<feature type="coiled-coil region" evidence="8">
    <location>
        <begin position="1087"/>
        <end position="1156"/>
    </location>
</feature>
<gene>
    <name evidence="11" type="ORF">PVL29_003138</name>
</gene>
<dbReference type="InterPro" id="IPR001752">
    <property type="entry name" value="Kinesin_motor_dom"/>
</dbReference>
<dbReference type="SMART" id="SM00129">
    <property type="entry name" value="KISc"/>
    <property type="match status" value="1"/>
</dbReference>
<feature type="domain" description="Kinesin motor" evidence="10">
    <location>
        <begin position="228"/>
        <end position="565"/>
    </location>
</feature>
<name>A0AA39AC74_VITRO</name>
<dbReference type="GO" id="GO:0008017">
    <property type="term" value="F:microtubule binding"/>
    <property type="evidence" value="ECO:0007669"/>
    <property type="project" value="InterPro"/>
</dbReference>
<feature type="region of interest" description="Disordered" evidence="9">
    <location>
        <begin position="3088"/>
        <end position="3118"/>
    </location>
</feature>
<dbReference type="SUPFAM" id="SSF52540">
    <property type="entry name" value="P-loop containing nucleoside triphosphate hydrolases"/>
    <property type="match status" value="1"/>
</dbReference>
<evidence type="ECO:0000256" key="6">
    <source>
        <dbReference type="ARBA" id="ARBA00034488"/>
    </source>
</evidence>
<feature type="coiled-coil region" evidence="8">
    <location>
        <begin position="2857"/>
        <end position="3073"/>
    </location>
</feature>
<feature type="binding site" evidence="7">
    <location>
        <begin position="309"/>
        <end position="316"/>
    </location>
    <ligand>
        <name>ATP</name>
        <dbReference type="ChEBI" id="CHEBI:30616"/>
    </ligand>
</feature>
<accession>A0AA39AC74</accession>
<dbReference type="PANTHER" id="PTHR37739">
    <property type="entry name" value="KINESIN-LIKE PROTEIN KIN-12D"/>
    <property type="match status" value="1"/>
</dbReference>
<dbReference type="EMBL" id="JARBHA010000003">
    <property type="protein sequence ID" value="KAJ9704943.1"/>
    <property type="molecule type" value="Genomic_DNA"/>
</dbReference>
<feature type="coiled-coil region" evidence="8">
    <location>
        <begin position="1502"/>
        <end position="1564"/>
    </location>
</feature>
<dbReference type="InterPro" id="IPR036961">
    <property type="entry name" value="Kinesin_motor_dom_sf"/>
</dbReference>
<feature type="coiled-coil region" evidence="8">
    <location>
        <begin position="654"/>
        <end position="688"/>
    </location>
</feature>
<dbReference type="GO" id="GO:0005874">
    <property type="term" value="C:microtubule"/>
    <property type="evidence" value="ECO:0007669"/>
    <property type="project" value="UniProtKB-KW"/>
</dbReference>
<feature type="compositionally biased region" description="Polar residues" evidence="9">
    <location>
        <begin position="135"/>
        <end position="169"/>
    </location>
</feature>
<dbReference type="Gene3D" id="3.40.850.10">
    <property type="entry name" value="Kinesin motor domain"/>
    <property type="match status" value="1"/>
</dbReference>
<evidence type="ECO:0000256" key="4">
    <source>
        <dbReference type="ARBA" id="ARBA00023054"/>
    </source>
</evidence>
<reference evidence="11 12" key="1">
    <citation type="journal article" date="2023" name="BMC Biotechnol.">
        <title>Vitis rotundifolia cv Carlos genome sequencing.</title>
        <authorList>
            <person name="Huff M."/>
            <person name="Hulse-Kemp A."/>
            <person name="Scheffler B."/>
            <person name="Youngblood R."/>
            <person name="Simpson S."/>
            <person name="Babiker E."/>
            <person name="Staton M."/>
        </authorList>
    </citation>
    <scope>NUCLEOTIDE SEQUENCE [LARGE SCALE GENOMIC DNA]</scope>
    <source>
        <tissue evidence="11">Leaf</tissue>
    </source>
</reference>
<dbReference type="CDD" id="cd01373">
    <property type="entry name" value="KISc_KLP2_like"/>
    <property type="match status" value="1"/>
</dbReference>
<evidence type="ECO:0000256" key="8">
    <source>
        <dbReference type="SAM" id="Coils"/>
    </source>
</evidence>
<dbReference type="Pfam" id="PF00225">
    <property type="entry name" value="Kinesin"/>
    <property type="match status" value="1"/>
</dbReference>
<keyword evidence="2 7" id="KW-0547">Nucleotide-binding</keyword>
<dbReference type="InterPro" id="IPR019821">
    <property type="entry name" value="Kinesin_motor_CS"/>
</dbReference>
<keyword evidence="4 8" id="KW-0175">Coiled coil</keyword>
<feature type="region of interest" description="Disordered" evidence="9">
    <location>
        <begin position="1434"/>
        <end position="1453"/>
    </location>
</feature>
<feature type="compositionally biased region" description="Basic and acidic residues" evidence="9">
    <location>
        <begin position="62"/>
        <end position="72"/>
    </location>
</feature>
<dbReference type="FunFam" id="3.40.850.10:FF:000033">
    <property type="entry name" value="Kinesin-like protein KIN-12E"/>
    <property type="match status" value="1"/>
</dbReference>
<feature type="coiled-coil region" evidence="8">
    <location>
        <begin position="2599"/>
        <end position="2728"/>
    </location>
</feature>
<proteinExistence type="inferred from homology"/>
<evidence type="ECO:0000256" key="7">
    <source>
        <dbReference type="PROSITE-ProRule" id="PRU00283"/>
    </source>
</evidence>
<evidence type="ECO:0000256" key="3">
    <source>
        <dbReference type="ARBA" id="ARBA00022840"/>
    </source>
</evidence>
<keyword evidence="3 7" id="KW-0067">ATP-binding</keyword>
<evidence type="ECO:0000256" key="1">
    <source>
        <dbReference type="ARBA" id="ARBA00022701"/>
    </source>
</evidence>
<feature type="region of interest" description="Disordered" evidence="9">
    <location>
        <begin position="40"/>
        <end position="186"/>
    </location>
</feature>
<feature type="coiled-coil region" evidence="8">
    <location>
        <begin position="814"/>
        <end position="862"/>
    </location>
</feature>
<dbReference type="GO" id="GO:0003777">
    <property type="term" value="F:microtubule motor activity"/>
    <property type="evidence" value="ECO:0007669"/>
    <property type="project" value="InterPro"/>
</dbReference>
<comment type="similarity">
    <text evidence="6">Belongs to the TRAFAC class myosin-kinesin ATPase superfamily. Kinesin family. KIN-12 subfamily.</text>
</comment>
<evidence type="ECO:0000313" key="12">
    <source>
        <dbReference type="Proteomes" id="UP001168098"/>
    </source>
</evidence>
<evidence type="ECO:0000256" key="5">
    <source>
        <dbReference type="ARBA" id="ARBA00023175"/>
    </source>
</evidence>
<dbReference type="InterPro" id="IPR044986">
    <property type="entry name" value="KIF15/KIN-12"/>
</dbReference>
<feature type="coiled-coil region" evidence="8">
    <location>
        <begin position="2053"/>
        <end position="2219"/>
    </location>
</feature>
<evidence type="ECO:0000256" key="2">
    <source>
        <dbReference type="ARBA" id="ARBA00022741"/>
    </source>
</evidence>
<feature type="coiled-coil region" evidence="8">
    <location>
        <begin position="2414"/>
        <end position="2458"/>
    </location>
</feature>
<sequence length="3118" mass="355779">MLRDLKFFRRNSAKNPVEEIENVPVNPTDLSAVQTGVDAMRPPLTNIPDSTQTPKPFVEPESGFRNKVDRTPTKAKGKSSDTALPGRTPDKQGIGLSGRNRFGWAQKNEPNSVVPESRDDGSQMSRGAGFGNGVFPNTTPRSTRTVGKATLSYSECNSTQSTPTKSVTKPPNPGFRSKNDGNGSVRSGNFAQLYKGVPVSCGPSTVVNTVEVPHFDLRDDPSFWMDHNVQVLIRVRPPNSIERSMHGYNRCLKQESAQSITWIGQPEMRFTFDNVACETIDQETLFRMAGLPMVENCLSGYNSCMFAYGQTGSGKTHTMLGEIEELEVNPSPNRGMTPRIFEFLFARIRAEEESRTDERLKYFCKCSFLEIYNEQITDLLDPSSTNLLLREDIMKGVYVENLSEFEVQTVGDILRLLIQGSSNRKVAATNMNRESSRSHSVFTCVIESRWEKDSTTNLRFSRLNLVDLAGSERQKTSGAEGERLKEAANINKSLSTLGHVIMVLVDVAHGKPRHVPYRDSRLTFLLQDSLGGNSKTMIIANVSPSICCSAETLNTLKFAQRAKLIQNNAVVNEDSSRDVVALQHEIRLLKEELSALKRQNVSRSLSFGSTTVGDTTHIQGNASTEKFPEDHQKVDDKCIVRMSSKQFKALETTLSGALRREQMAETSIKQLEAEIEQLNRLVRQREEDTRCTKMMLRFREEKIQRMESLLSGLIPADTYLLQENSALSEEILLLQAKVDRNPEVTRFALENIRLLDQLRRFQDFYEEGERDMLLTEVSELRHQLLQFLDGDSKPHNHPNFNSLPQEVVCVSKENDSLHLELKHTANELEECRRNLNSCLEDNAKLSREIDNLHSMLNNLQSAPHVPDDSMDVVMEESSVEDLPFEAYSLKAVKKEREEEKKEDLLKHTEELLHLQLELDVLKIILKEERSSCCEIEDRALGLNRELELARQKVFSISKQCEEAKDELKDAKSVIEALESQQILSINEMENLRDSKSHYMELLSKQELEIFSLKEQLCCHELRDHPPSNHSESEDSPLQAKLKRMQNSLEKARRLNMWYQSDRAFQISNEEEMDEVHRQAEAETAAVIICLQEELTSLQQQVQDSNLKEVETKKNMMLLETEAKGLEEKLYHVTQDNKILGEKLEKKDEELRILSEEWEHLTCEIEEVLTNGHDALTDASHQVDLISSSFPHKRSWISEQVGQMIRIVSEKELFIEELNRCLEDANNRRSDMENMLRSLKGAAMVITEAHQQECDAKEREILLLKSQLSAKASTIAKLENRIKLGEDQIQKASVCATVAFVIVNRLSEMNLNHVSALKQKDIQLSESEGMNLRKDDLLQDQVASIEKAEKMIQTLRVELEGSEESCGKLKVKLSEEKKRASVLEQKLEDIEEKEILTTQEKLAELQSGVSTLMSCMGDYADRVGSPMKIETSRVSVSTNDSYERRTDTEPDEETNNIDVHSVADLKTDSSQCSFKFGKSVYHNDKKILDSRPCKDVHARDITIILLKKEIESALESLKGVQAEMAKLRVEKEEIWMSEKQSRENMKCLMDQVLLLQSAMRNFEEQSGLKMVVFNDKLWKVEQIVQETGSHWFETKESLELEVGDAKIVAAQKTAEASCFLSKFEEAQDTMKEADIMINGLMIANETMKLEIERLKKERGSLISEVQSLKSSNDLKYQQYENLEKQLASDLTETRSMVLEMEGIVAEVHTTFNEDFMAIAHDFHCMKSQLLQCTRLIRSWLEDIWSELVVKDCAVSVLDLCHMGILLETVMGLNAENGLLHHGLCESNSVIAGLREHNFKTRQELEMCRILKGKLLADIKNSFDRISRKEEETGELRIKLTAFEKKILDLQLQEESMLHRSNYMGSELAVLMKELDLSNSNILASLLDQQKLLQDKDEVIKSQAESFMIDLYSKDIESLILASELEHMALQKAHMEMERIESCTVLESLKKATIFLKVDADLKEQYLVDKEGEVTVLQKEVEEAHREKQDLLLKLYQSSSRIAEVDSVNKVLEEDIQYIKAVACSEQISWHAVLENLKKEMIFLKVDADLKEHCFADKEFEVALLQDEVEEVQRERQDLLSKLNQNSSRIAEVNAENKVLEQDIQLLKDVACTNDALKGELSELMEAKMRLMIQVQELEAEYRKVQEDLKIKETALECSSRQISVLDQQNRKLQNDISLLETSSCTLQEELDMKDAEISKMNLLEEENKLLKTEVMKLKTECCNVLQDLEERKSEFESIDMENHRLQDRVCSLETSIASLQTDLSMKNVELNELQLSQSVIKEDIGLKIQDLQTHVNQVHTLEEENIFLKGKLSSQEKIQYEILQMSSLKMVKCVDAVETVEMMGSRICNALDKQSTTIIDKMFQEICENLEKTSEFIEEVKCLECLAQKLVSENLSLQTELSRKDDVLKGLLFDLSLLQESASNSKDQKDEIEELATSLESLEQELAVRSGELDEAVARGQIFEAQLQEKIGIISNLELDISKGRESLKVLSLENQELRAYVEDALAAKSSIEEELTERRKVIDSLEADIFEMSNALSQMNDSIDSLKSNLSELTNERDHLQVEVLTLKEKLEKAQACADENEAIATEVQQIAESRKTYAEDKEEEVRLLERSVEELECTVNVLENKVDFVKGEAERQRLQREELELELHALKHQMQNVESSDADMKRHLNEKEKALQEALEHIKVLERDIANRVAEIAQLNAHISELNLHAEAQASEYKQKFKALEAMVEQVKPEGFSTHVQNSSSNKSEKNASKSRGSGSPFKCIGLGLVQQIKLEKDEELFAGRLRIEELEALAASRQKEIFALNARLAATESMTHDVIRDLLGLKLDMTKYTSVLDNQQVQKITEKAQLHSIESQAKEQEVIKLKQQLNEFVEERQGWLEEIDRKQAEMVAAQIALEKLRQRDQLLKTENEMLKLENVKHKKKVMELEGEAKKLSGQQNLQQRIHHHAKIKAKNNLLKIENEDLSNKLRRAEVILSRVKEELARYRASCGRSLHIDFNEEQMLSNKLKETEEERLQLAQEFLNLCTSILKVAGITKPVSEINLSVAEEALEQLKNRLTTLERESQDLKFKNKIVNERIRLSELVPQPSPLSSRTDENRLTPKRVSQTPFLSALDR</sequence>
<dbReference type="PROSITE" id="PS50067">
    <property type="entry name" value="KINESIN_MOTOR_2"/>
    <property type="match status" value="1"/>
</dbReference>
<dbReference type="Proteomes" id="UP001168098">
    <property type="component" value="Unassembled WGS sequence"/>
</dbReference>
<organism evidence="11 12">
    <name type="scientific">Vitis rotundifolia</name>
    <name type="common">Muscadine grape</name>
    <dbReference type="NCBI Taxonomy" id="103349"/>
    <lineage>
        <taxon>Eukaryota</taxon>
        <taxon>Viridiplantae</taxon>
        <taxon>Streptophyta</taxon>
        <taxon>Embryophyta</taxon>
        <taxon>Tracheophyta</taxon>
        <taxon>Spermatophyta</taxon>
        <taxon>Magnoliopsida</taxon>
        <taxon>eudicotyledons</taxon>
        <taxon>Gunneridae</taxon>
        <taxon>Pentapetalae</taxon>
        <taxon>rosids</taxon>
        <taxon>Vitales</taxon>
        <taxon>Vitaceae</taxon>
        <taxon>Viteae</taxon>
        <taxon>Vitis</taxon>
    </lineage>
</organism>
<feature type="coiled-coil region" evidence="8">
    <location>
        <begin position="572"/>
        <end position="599"/>
    </location>
</feature>
<protein>
    <recommendedName>
        <fullName evidence="10">Kinesin motor domain-containing protein</fullName>
    </recommendedName>
</protein>